<dbReference type="AlphaFoldDB" id="A1BZ08"/>
<evidence type="ECO:0000313" key="2">
    <source>
        <dbReference type="EMBL" id="KZD56456.1"/>
    </source>
</evidence>
<dbReference type="EMBL" id="DQ889676">
    <property type="protein sequence ID" value="ABK00545.1"/>
    <property type="molecule type" value="Genomic_DNA"/>
</dbReference>
<reference evidence="2 3" key="2">
    <citation type="submission" date="2015-09" db="EMBL/GenBank/DDBJ databases">
        <title>Bacillus cereus food isolates.</title>
        <authorList>
            <person name="Boekhorst J."/>
        </authorList>
    </citation>
    <scope>NUCLEOTIDE SEQUENCE [LARGE SCALE GENOMIC DNA]</scope>
    <source>
        <strain evidence="2 3">B4088</strain>
    </source>
</reference>
<gene>
    <name evidence="2" type="ORF">B4088_5084</name>
    <name evidence="1" type="ORF">BcAH187_pCER270_0228</name>
</gene>
<organism evidence="1">
    <name type="scientific">Bacillus cereus</name>
    <dbReference type="NCBI Taxonomy" id="1396"/>
    <lineage>
        <taxon>Bacteria</taxon>
        <taxon>Bacillati</taxon>
        <taxon>Bacillota</taxon>
        <taxon>Bacilli</taxon>
        <taxon>Bacillales</taxon>
        <taxon>Bacillaceae</taxon>
        <taxon>Bacillus</taxon>
        <taxon>Bacillus cereus group</taxon>
    </lineage>
</organism>
<proteinExistence type="predicted"/>
<dbReference type="EMBL" id="LJKE01000096">
    <property type="protein sequence ID" value="KZD56456.1"/>
    <property type="molecule type" value="Genomic_DNA"/>
</dbReference>
<geneLocation type="plasmid" evidence="1">
    <name>pCER270</name>
</geneLocation>
<dbReference type="PATRIC" id="fig|1396.532.peg.3995"/>
<dbReference type="Proteomes" id="UP000076482">
    <property type="component" value="Unassembled WGS sequence"/>
</dbReference>
<keyword evidence="1" id="KW-0614">Plasmid</keyword>
<accession>A1BZ08</accession>
<reference evidence="1" key="1">
    <citation type="journal article" date="2007" name="J. Bacteriol.">
        <title>Complete sequence analysis of novel plasmids from emetic and periodontal Bacillus cereus isolates reveals a common evolutionary history among the B. cereus-group plasmids, including Bacillus anthracis pXO1.</title>
        <authorList>
            <person name="Rasko D.A."/>
            <person name="Rosovitz M.J."/>
            <person name="Okstad O.A."/>
            <person name="Fouts D.E."/>
            <person name="Jiang L."/>
            <person name="Cer R.Z."/>
            <person name="Kolsto A.B."/>
            <person name="Gill S.R."/>
            <person name="Ravel J."/>
        </authorList>
    </citation>
    <scope>NUCLEOTIDE SEQUENCE</scope>
    <source>
        <strain evidence="1">AH187</strain>
        <plasmid evidence="1">pCER270</plasmid>
    </source>
</reference>
<evidence type="ECO:0000313" key="1">
    <source>
        <dbReference type="EMBL" id="ABK00545.1"/>
    </source>
</evidence>
<name>A1BZ08_BACCE</name>
<evidence type="ECO:0000313" key="3">
    <source>
        <dbReference type="Proteomes" id="UP000076482"/>
    </source>
</evidence>
<sequence length="37" mass="4481">MKRIRGLFAKYEKLERELKEVKYCLLKAIFVAHKINT</sequence>
<protein>
    <submittedName>
        <fullName evidence="1">Uncharacterized protein</fullName>
    </submittedName>
</protein>